<evidence type="ECO:0000256" key="2">
    <source>
        <dbReference type="ARBA" id="ARBA00022801"/>
    </source>
</evidence>
<dbReference type="CDD" id="cd03442">
    <property type="entry name" value="BFIT_BACH"/>
    <property type="match status" value="1"/>
</dbReference>
<evidence type="ECO:0000313" key="6">
    <source>
        <dbReference type="Proteomes" id="UP000807825"/>
    </source>
</evidence>
<feature type="domain" description="HotDog ACOT-type" evidence="4">
    <location>
        <begin position="7"/>
        <end position="119"/>
    </location>
</feature>
<dbReference type="Proteomes" id="UP000807825">
    <property type="component" value="Unassembled WGS sequence"/>
</dbReference>
<dbReference type="AlphaFoldDB" id="A0A9D6UZ13"/>
<evidence type="ECO:0000256" key="1">
    <source>
        <dbReference type="ARBA" id="ARBA00010458"/>
    </source>
</evidence>
<dbReference type="GO" id="GO:0006637">
    <property type="term" value="P:acyl-CoA metabolic process"/>
    <property type="evidence" value="ECO:0007669"/>
    <property type="project" value="TreeGrafter"/>
</dbReference>
<dbReference type="PANTHER" id="PTHR11049:SF16">
    <property type="entry name" value="PROTEIN VDLD"/>
    <property type="match status" value="1"/>
</dbReference>
<keyword evidence="2 3" id="KW-0378">Hydrolase</keyword>
<sequence>MRGKTVKETGITMAVQMNPEDANPVGNVHGGIIMKYVDTAAGVVAIRHARKNAVTASIDRLDFHNPVFVGDLLILKASLNMAGKSSMEVGVRVEAENLLTGEIRHTASAYLTFVALDQNGRPSTVPPLTPETPEEERRNCEALIRKKYRMEQKALEAANCKV</sequence>
<dbReference type="GO" id="GO:0052816">
    <property type="term" value="F:long-chain fatty acyl-CoA hydrolase activity"/>
    <property type="evidence" value="ECO:0007669"/>
    <property type="project" value="TreeGrafter"/>
</dbReference>
<protein>
    <submittedName>
        <fullName evidence="5">Acyl-CoA thioesterase</fullName>
    </submittedName>
</protein>
<reference evidence="5" key="1">
    <citation type="submission" date="2020-07" db="EMBL/GenBank/DDBJ databases">
        <title>Huge and variable diversity of episymbiotic CPR bacteria and DPANN archaea in groundwater ecosystems.</title>
        <authorList>
            <person name="He C.Y."/>
            <person name="Keren R."/>
            <person name="Whittaker M."/>
            <person name="Farag I.F."/>
            <person name="Doudna J."/>
            <person name="Cate J.H.D."/>
            <person name="Banfield J.F."/>
        </authorList>
    </citation>
    <scope>NUCLEOTIDE SEQUENCE</scope>
    <source>
        <strain evidence="5">NC_groundwater_1664_Pr3_B-0.1um_52_9</strain>
    </source>
</reference>
<dbReference type="InterPro" id="IPR006683">
    <property type="entry name" value="Thioestr_dom"/>
</dbReference>
<gene>
    <name evidence="5" type="ORF">HY912_05950</name>
</gene>
<name>A0A9D6UZ13_9BACT</name>
<dbReference type="Gene3D" id="3.10.129.10">
    <property type="entry name" value="Hotdog Thioesterase"/>
    <property type="match status" value="1"/>
</dbReference>
<accession>A0A9D6UZ13</accession>
<dbReference type="Pfam" id="PF03061">
    <property type="entry name" value="4HBT"/>
    <property type="match status" value="1"/>
</dbReference>
<comment type="caution">
    <text evidence="5">The sequence shown here is derived from an EMBL/GenBank/DDBJ whole genome shotgun (WGS) entry which is preliminary data.</text>
</comment>
<dbReference type="InterPro" id="IPR040170">
    <property type="entry name" value="Cytosol_ACT"/>
</dbReference>
<dbReference type="PANTHER" id="PTHR11049">
    <property type="entry name" value="ACYL COENZYME A THIOESTER HYDROLASE"/>
    <property type="match status" value="1"/>
</dbReference>
<proteinExistence type="inferred from homology"/>
<dbReference type="InterPro" id="IPR033120">
    <property type="entry name" value="HOTDOG_ACOT"/>
</dbReference>
<dbReference type="InterPro" id="IPR029069">
    <property type="entry name" value="HotDog_dom_sf"/>
</dbReference>
<dbReference type="EMBL" id="JACRDE010000171">
    <property type="protein sequence ID" value="MBI5249020.1"/>
    <property type="molecule type" value="Genomic_DNA"/>
</dbReference>
<dbReference type="PROSITE" id="PS51770">
    <property type="entry name" value="HOTDOG_ACOT"/>
    <property type="match status" value="1"/>
</dbReference>
<comment type="similarity">
    <text evidence="1">Belongs to the acyl coenzyme A hydrolase family.</text>
</comment>
<evidence type="ECO:0000256" key="3">
    <source>
        <dbReference type="PROSITE-ProRule" id="PRU01106"/>
    </source>
</evidence>
<dbReference type="GO" id="GO:0005829">
    <property type="term" value="C:cytosol"/>
    <property type="evidence" value="ECO:0007669"/>
    <property type="project" value="TreeGrafter"/>
</dbReference>
<dbReference type="SUPFAM" id="SSF54637">
    <property type="entry name" value="Thioesterase/thiol ester dehydrase-isomerase"/>
    <property type="match status" value="1"/>
</dbReference>
<organism evidence="5 6">
    <name type="scientific">Desulfomonile tiedjei</name>
    <dbReference type="NCBI Taxonomy" id="2358"/>
    <lineage>
        <taxon>Bacteria</taxon>
        <taxon>Pseudomonadati</taxon>
        <taxon>Thermodesulfobacteriota</taxon>
        <taxon>Desulfomonilia</taxon>
        <taxon>Desulfomonilales</taxon>
        <taxon>Desulfomonilaceae</taxon>
        <taxon>Desulfomonile</taxon>
    </lineage>
</organism>
<evidence type="ECO:0000313" key="5">
    <source>
        <dbReference type="EMBL" id="MBI5249020.1"/>
    </source>
</evidence>
<evidence type="ECO:0000259" key="4">
    <source>
        <dbReference type="PROSITE" id="PS51770"/>
    </source>
</evidence>